<proteinExistence type="predicted"/>
<evidence type="ECO:0000313" key="9">
    <source>
        <dbReference type="EMBL" id="OAT19937.1"/>
    </source>
</evidence>
<dbReference type="GO" id="GO:0005886">
    <property type="term" value="C:plasma membrane"/>
    <property type="evidence" value="ECO:0007669"/>
    <property type="project" value="UniProtKB-SubCell"/>
</dbReference>
<keyword evidence="2" id="KW-0813">Transport</keyword>
<dbReference type="PANTHER" id="PTHR23535:SF1">
    <property type="entry name" value="MFS FAMILY TRANSPORT PROTEIN"/>
    <property type="match status" value="1"/>
</dbReference>
<dbReference type="InterPro" id="IPR036259">
    <property type="entry name" value="MFS_trans_sf"/>
</dbReference>
<organism evidence="9 10">
    <name type="scientific">Buttiauxella noackiae ATCC 51607</name>
    <dbReference type="NCBI Taxonomy" id="1354255"/>
    <lineage>
        <taxon>Bacteria</taxon>
        <taxon>Pseudomonadati</taxon>
        <taxon>Pseudomonadota</taxon>
        <taxon>Gammaproteobacteria</taxon>
        <taxon>Enterobacterales</taxon>
        <taxon>Enterobacteriaceae</taxon>
        <taxon>Buttiauxella</taxon>
    </lineage>
</organism>
<feature type="transmembrane region" description="Helical" evidence="7">
    <location>
        <begin position="323"/>
        <end position="344"/>
    </location>
</feature>
<dbReference type="InterPro" id="IPR020846">
    <property type="entry name" value="MFS_dom"/>
</dbReference>
<dbReference type="PATRIC" id="fig|1354255.3.peg.1287"/>
<evidence type="ECO:0000259" key="8">
    <source>
        <dbReference type="PROSITE" id="PS50850"/>
    </source>
</evidence>
<evidence type="ECO:0000256" key="5">
    <source>
        <dbReference type="ARBA" id="ARBA00022989"/>
    </source>
</evidence>
<name>A0A1B7HW80_9ENTR</name>
<feature type="transmembrane region" description="Helical" evidence="7">
    <location>
        <begin position="122"/>
        <end position="144"/>
    </location>
</feature>
<gene>
    <name evidence="9" type="ORF">M979_1249</name>
</gene>
<dbReference type="SUPFAM" id="SSF103473">
    <property type="entry name" value="MFS general substrate transporter"/>
    <property type="match status" value="1"/>
</dbReference>
<dbReference type="InterPro" id="IPR011701">
    <property type="entry name" value="MFS"/>
</dbReference>
<evidence type="ECO:0000256" key="1">
    <source>
        <dbReference type="ARBA" id="ARBA00004651"/>
    </source>
</evidence>
<feature type="transmembrane region" description="Helical" evidence="7">
    <location>
        <begin position="269"/>
        <end position="288"/>
    </location>
</feature>
<dbReference type="Proteomes" id="UP000078286">
    <property type="component" value="Unassembled WGS sequence"/>
</dbReference>
<dbReference type="PANTHER" id="PTHR23535">
    <property type="entry name" value="SUGAR EFFLUX TRANSPORTER A-RELATED"/>
    <property type="match status" value="1"/>
</dbReference>
<dbReference type="Pfam" id="PF07690">
    <property type="entry name" value="MFS_1"/>
    <property type="match status" value="1"/>
</dbReference>
<comment type="caution">
    <text evidence="9">The sequence shown here is derived from an EMBL/GenBank/DDBJ whole genome shotgun (WGS) entry which is preliminary data.</text>
</comment>
<evidence type="ECO:0000256" key="2">
    <source>
        <dbReference type="ARBA" id="ARBA00022448"/>
    </source>
</evidence>
<feature type="domain" description="Major facilitator superfamily (MFS) profile" evidence="8">
    <location>
        <begin position="31"/>
        <end position="410"/>
    </location>
</feature>
<keyword evidence="4 7" id="KW-0812">Transmembrane</keyword>
<comment type="subcellular location">
    <subcellularLocation>
        <location evidence="1">Cell membrane</location>
        <topology evidence="1">Multi-pass membrane protein</topology>
    </subcellularLocation>
</comment>
<keyword evidence="3" id="KW-1003">Cell membrane</keyword>
<dbReference type="GO" id="GO:0071916">
    <property type="term" value="F:dipeptide transmembrane transporter activity"/>
    <property type="evidence" value="ECO:0007669"/>
    <property type="project" value="TreeGrafter"/>
</dbReference>
<sequence>MLNLKYIFVNILKTHNKMVSLAARFSGKQLSISVLLLSSLLLTVGRGLTLPFMTIYLSRQYGMPLSEIGMALTIALTAGVMFSLWFGILADKFDKKIYMLLSIVIFLGGFVAIPLVDSAVLVVVFYSLINCAYSVFATVLKGYFSDTLEIHQKPKIFSLNYTFANIGWTVGPPIGTLAVLYSTNLPFWLSGLTAIIPFIMISRYVHSVPVTPSRSNDGVVLSPRQMLKDKALMYFTLSAFLGSLVFGSFAACLSQYAIAISDSELAQKVVGVVLPVNAFVVVVFQYMVGKRIRPDNIKKLMGYGTLFFMAGLGGFMISGDNLLLWGVSAAVFTLGELIFAPGEYMLVDSIAPEGLKASYFSAQQLGWLGGACTPLFTGLMLTWLPPSMLFVALMVAIALAYLMIVKGMAVKPQRALN</sequence>
<dbReference type="PROSITE" id="PS50850">
    <property type="entry name" value="MFS"/>
    <property type="match status" value="1"/>
</dbReference>
<feature type="transmembrane region" description="Helical" evidence="7">
    <location>
        <begin position="97"/>
        <end position="116"/>
    </location>
</feature>
<evidence type="ECO:0000313" key="10">
    <source>
        <dbReference type="Proteomes" id="UP000078286"/>
    </source>
</evidence>
<feature type="transmembrane region" description="Helical" evidence="7">
    <location>
        <begin position="156"/>
        <end position="181"/>
    </location>
</feature>
<reference evidence="9 10" key="1">
    <citation type="submission" date="2016-04" db="EMBL/GenBank/DDBJ databases">
        <title>ATOL: Assembling a taxonomically balanced genome-scale reconstruction of the evolutionary history of the Enterobacteriaceae.</title>
        <authorList>
            <person name="Plunkett G.III."/>
            <person name="Neeno-Eckwall E.C."/>
            <person name="Glasner J.D."/>
            <person name="Perna N.T."/>
        </authorList>
    </citation>
    <scope>NUCLEOTIDE SEQUENCE [LARGE SCALE GENOMIC DNA]</scope>
    <source>
        <strain evidence="9 10">ATCC 51607</strain>
    </source>
</reference>
<accession>A0A1B7HW80</accession>
<evidence type="ECO:0000256" key="7">
    <source>
        <dbReference type="SAM" id="Phobius"/>
    </source>
</evidence>
<feature type="transmembrane region" description="Helical" evidence="7">
    <location>
        <begin position="231"/>
        <end position="257"/>
    </location>
</feature>
<dbReference type="AlphaFoldDB" id="A0A1B7HW80"/>
<feature type="transmembrane region" description="Helical" evidence="7">
    <location>
        <begin position="365"/>
        <end position="384"/>
    </location>
</feature>
<evidence type="ECO:0000256" key="6">
    <source>
        <dbReference type="ARBA" id="ARBA00023136"/>
    </source>
</evidence>
<feature type="transmembrane region" description="Helical" evidence="7">
    <location>
        <begin position="71"/>
        <end position="90"/>
    </location>
</feature>
<evidence type="ECO:0000256" key="3">
    <source>
        <dbReference type="ARBA" id="ARBA00022475"/>
    </source>
</evidence>
<keyword evidence="5 7" id="KW-1133">Transmembrane helix</keyword>
<feature type="transmembrane region" description="Helical" evidence="7">
    <location>
        <begin position="300"/>
        <end position="317"/>
    </location>
</feature>
<dbReference type="EMBL" id="LXEO01000014">
    <property type="protein sequence ID" value="OAT19937.1"/>
    <property type="molecule type" value="Genomic_DNA"/>
</dbReference>
<feature type="transmembrane region" description="Helical" evidence="7">
    <location>
        <begin position="187"/>
        <end position="205"/>
    </location>
</feature>
<feature type="transmembrane region" description="Helical" evidence="7">
    <location>
        <begin position="390"/>
        <end position="409"/>
    </location>
</feature>
<protein>
    <submittedName>
        <fullName evidence="9">Putative transport protein</fullName>
    </submittedName>
</protein>
<keyword evidence="6 7" id="KW-0472">Membrane</keyword>
<evidence type="ECO:0000256" key="4">
    <source>
        <dbReference type="ARBA" id="ARBA00022692"/>
    </source>
</evidence>
<dbReference type="NCBIfam" id="NF007472">
    <property type="entry name" value="PRK10054.1"/>
    <property type="match status" value="1"/>
</dbReference>
<dbReference type="Gene3D" id="1.20.1250.20">
    <property type="entry name" value="MFS general substrate transporter like domains"/>
    <property type="match status" value="1"/>
</dbReference>
<keyword evidence="10" id="KW-1185">Reference proteome</keyword>